<dbReference type="InterPro" id="IPR020622">
    <property type="entry name" value="Ala_racemase_pyridoxalP-BS"/>
</dbReference>
<evidence type="ECO:0000313" key="7">
    <source>
        <dbReference type="Proteomes" id="UP000680304"/>
    </source>
</evidence>
<evidence type="ECO:0000256" key="2">
    <source>
        <dbReference type="ARBA" id="ARBA00022898"/>
    </source>
</evidence>
<name>A0ABQ4N3I8_9BACL</name>
<comment type="pathway">
    <text evidence="4">Amino-acid biosynthesis; D-alanine biosynthesis; D-alanine from L-alanine: step 1/1.</text>
</comment>
<comment type="catalytic activity">
    <reaction evidence="4">
        <text>L-alanine = D-alanine</text>
        <dbReference type="Rhea" id="RHEA:20249"/>
        <dbReference type="ChEBI" id="CHEBI:57416"/>
        <dbReference type="ChEBI" id="CHEBI:57972"/>
        <dbReference type="EC" id="5.1.1.1"/>
    </reaction>
</comment>
<dbReference type="SUPFAM" id="SSF51419">
    <property type="entry name" value="PLP-binding barrel"/>
    <property type="match status" value="1"/>
</dbReference>
<evidence type="ECO:0000256" key="1">
    <source>
        <dbReference type="ARBA" id="ARBA00001933"/>
    </source>
</evidence>
<keyword evidence="2 4" id="KW-0663">Pyridoxal phosphate</keyword>
<dbReference type="PANTHER" id="PTHR30511:SF0">
    <property type="entry name" value="ALANINE RACEMASE, CATABOLIC-RELATED"/>
    <property type="match status" value="1"/>
</dbReference>
<dbReference type="InterPro" id="IPR011079">
    <property type="entry name" value="Ala_racemase_C"/>
</dbReference>
<feature type="active site" description="Proton acceptor; specific for L-alanine" evidence="4">
    <location>
        <position position="267"/>
    </location>
</feature>
<dbReference type="Gene3D" id="3.20.20.10">
    <property type="entry name" value="Alanine racemase"/>
    <property type="match status" value="1"/>
</dbReference>
<evidence type="ECO:0000256" key="4">
    <source>
        <dbReference type="HAMAP-Rule" id="MF_01201"/>
    </source>
</evidence>
<feature type="binding site" evidence="4">
    <location>
        <position position="136"/>
    </location>
    <ligand>
        <name>substrate</name>
    </ligand>
</feature>
<feature type="modified residue" description="N6-(pyridoxal phosphate)lysine" evidence="4">
    <location>
        <position position="38"/>
    </location>
</feature>
<dbReference type="InterPro" id="IPR009006">
    <property type="entry name" value="Ala_racemase/Decarboxylase_C"/>
</dbReference>
<reference evidence="6 7" key="1">
    <citation type="submission" date="2021-04" db="EMBL/GenBank/DDBJ databases">
        <title>Draft genome sequence of Paenibacillus cisolokensis, LC2-13A.</title>
        <authorList>
            <person name="Uke A."/>
            <person name="Chhe C."/>
            <person name="Baramee S."/>
            <person name="Kosugi A."/>
        </authorList>
    </citation>
    <scope>NUCLEOTIDE SEQUENCE [LARGE SCALE GENOMIC DNA]</scope>
    <source>
        <strain evidence="6 7">LC2-13A</strain>
    </source>
</reference>
<keyword evidence="3 4" id="KW-0413">Isomerase</keyword>
<dbReference type="InterPro" id="IPR029066">
    <property type="entry name" value="PLP-binding_barrel"/>
</dbReference>
<evidence type="ECO:0000256" key="3">
    <source>
        <dbReference type="ARBA" id="ARBA00023235"/>
    </source>
</evidence>
<dbReference type="EMBL" id="BOVJ01000042">
    <property type="protein sequence ID" value="GIQ62773.1"/>
    <property type="molecule type" value="Genomic_DNA"/>
</dbReference>
<gene>
    <name evidence="6" type="ORF">PACILC2_13410</name>
</gene>
<keyword evidence="7" id="KW-1185">Reference proteome</keyword>
<dbReference type="Proteomes" id="UP000680304">
    <property type="component" value="Unassembled WGS sequence"/>
</dbReference>
<evidence type="ECO:0000313" key="6">
    <source>
        <dbReference type="EMBL" id="GIQ62773.1"/>
    </source>
</evidence>
<organism evidence="6 7">
    <name type="scientific">Paenibacillus cisolokensis</name>
    <dbReference type="NCBI Taxonomy" id="1658519"/>
    <lineage>
        <taxon>Bacteria</taxon>
        <taxon>Bacillati</taxon>
        <taxon>Bacillota</taxon>
        <taxon>Bacilli</taxon>
        <taxon>Bacillales</taxon>
        <taxon>Paenibacillaceae</taxon>
        <taxon>Paenibacillus</taxon>
    </lineage>
</organism>
<evidence type="ECO:0000259" key="5">
    <source>
        <dbReference type="SMART" id="SM01005"/>
    </source>
</evidence>
<feature type="active site" description="Proton acceptor; specific for D-alanine" evidence="4">
    <location>
        <position position="38"/>
    </location>
</feature>
<dbReference type="EC" id="5.1.1.1" evidence="4"/>
<dbReference type="Pfam" id="PF00842">
    <property type="entry name" value="Ala_racemase_C"/>
    <property type="match status" value="1"/>
</dbReference>
<dbReference type="InterPro" id="IPR001608">
    <property type="entry name" value="Ala_racemase_N"/>
</dbReference>
<protein>
    <recommendedName>
        <fullName evidence="4">Alanine racemase</fullName>
        <ecNumber evidence="4">5.1.1.1</ecNumber>
    </recommendedName>
</protein>
<accession>A0ABQ4N3I8</accession>
<comment type="function">
    <text evidence="4">Catalyzes the interconversion of L-alanine and D-alanine. May also act on other amino acids.</text>
</comment>
<dbReference type="SUPFAM" id="SSF50621">
    <property type="entry name" value="Alanine racemase C-terminal domain-like"/>
    <property type="match status" value="1"/>
</dbReference>
<dbReference type="Pfam" id="PF01168">
    <property type="entry name" value="Ala_racemase_N"/>
    <property type="match status" value="1"/>
</dbReference>
<comment type="cofactor">
    <cofactor evidence="1 4">
        <name>pyridoxal 5'-phosphate</name>
        <dbReference type="ChEBI" id="CHEBI:597326"/>
    </cofactor>
</comment>
<comment type="similarity">
    <text evidence="4">Belongs to the alanine racemase family.</text>
</comment>
<dbReference type="Gene3D" id="2.40.37.10">
    <property type="entry name" value="Lyase, Ornithine Decarboxylase, Chain A, domain 1"/>
    <property type="match status" value="1"/>
</dbReference>
<dbReference type="RefSeq" id="WP_244863266.1">
    <property type="nucleotide sequence ID" value="NZ_BOVJ01000042.1"/>
</dbReference>
<feature type="binding site" evidence="4">
    <location>
        <position position="315"/>
    </location>
    <ligand>
        <name>substrate</name>
    </ligand>
</feature>
<dbReference type="PANTHER" id="PTHR30511">
    <property type="entry name" value="ALANINE RACEMASE"/>
    <property type="match status" value="1"/>
</dbReference>
<dbReference type="CDD" id="cd00430">
    <property type="entry name" value="PLPDE_III_AR"/>
    <property type="match status" value="1"/>
</dbReference>
<dbReference type="NCBIfam" id="TIGR00492">
    <property type="entry name" value="alr"/>
    <property type="match status" value="1"/>
</dbReference>
<dbReference type="PROSITE" id="PS00395">
    <property type="entry name" value="ALANINE_RACEMASE"/>
    <property type="match status" value="1"/>
</dbReference>
<comment type="caution">
    <text evidence="6">The sequence shown here is derived from an EMBL/GenBank/DDBJ whole genome shotgun (WGS) entry which is preliminary data.</text>
</comment>
<dbReference type="PRINTS" id="PR00992">
    <property type="entry name" value="ALARACEMASE"/>
</dbReference>
<dbReference type="HAMAP" id="MF_01201">
    <property type="entry name" value="Ala_racemase"/>
    <property type="match status" value="1"/>
</dbReference>
<dbReference type="SMART" id="SM01005">
    <property type="entry name" value="Ala_racemase_C"/>
    <property type="match status" value="1"/>
</dbReference>
<dbReference type="InterPro" id="IPR000821">
    <property type="entry name" value="Ala_racemase"/>
</dbReference>
<sequence>MFGYRETWAEVSLDAIAHNVRAIKAGIKPSCRFMAVVKADGYGHGAVQTAKAALEAGADRLGVALLDEALQLRVSGIDCPILVLGYMPPASVEAAVKHRIAVTVSTREELEAVMECAASHRQHADVHLKVDTGMSRLGVTDRETALDLARLAASSPWIRLEGIFTHFASADSPDETYTRGQFRTFLAYIAHLERHGIRVPVKHCCNSAATLRFPEMHLDMVRVGISLYGLLPFAGPVPGLPELRPAMQWKTRIASLKQIPAGQPVGYGCTYRPERTSRIAVIPAGYADGLSRRLSNRGSIMIGGRKAPIVGRVCMDQTMADVSAIPGVRVGDEAILFGCAEKGCLPVDEMASRLDTIHYEIVCTVGKRVPRVYLRGGTVIETVNHVLSQTEALCCHSAESSGTLSLHATGGHHESAGRN</sequence>
<proteinExistence type="inferred from homology"/>
<feature type="domain" description="Alanine racemase C-terminal" evidence="5">
    <location>
        <begin position="246"/>
        <end position="374"/>
    </location>
</feature>